<dbReference type="EC" id="2.7.9.2" evidence="5"/>
<evidence type="ECO:0000256" key="2">
    <source>
        <dbReference type="ARBA" id="ARBA00002988"/>
    </source>
</evidence>
<dbReference type="SUPFAM" id="SSF56059">
    <property type="entry name" value="Glutathione synthetase ATP-binding domain-like"/>
    <property type="match status" value="1"/>
</dbReference>
<evidence type="ECO:0000256" key="6">
    <source>
        <dbReference type="ARBA" id="ARBA00021623"/>
    </source>
</evidence>
<evidence type="ECO:0000313" key="16">
    <source>
        <dbReference type="EMBL" id="PIT90401.1"/>
    </source>
</evidence>
<dbReference type="GO" id="GO:0008986">
    <property type="term" value="F:pyruvate, water dikinase activity"/>
    <property type="evidence" value="ECO:0007669"/>
    <property type="project" value="UniProtKB-EC"/>
</dbReference>
<feature type="domain" description="Pyruvate phosphate dikinase AMP/ATP-binding" evidence="15">
    <location>
        <begin position="16"/>
        <end position="133"/>
    </location>
</feature>
<evidence type="ECO:0000256" key="5">
    <source>
        <dbReference type="ARBA" id="ARBA00011996"/>
    </source>
</evidence>
<keyword evidence="12" id="KW-0460">Magnesium</keyword>
<dbReference type="Gene3D" id="3.30.1490.20">
    <property type="entry name" value="ATP-grasp fold, A domain"/>
    <property type="match status" value="1"/>
</dbReference>
<comment type="function">
    <text evidence="2">Catalyzes the phosphorylation of pyruvate to phosphoenolpyruvate.</text>
</comment>
<proteinExistence type="inferred from homology"/>
<keyword evidence="16" id="KW-0670">Pyruvate</keyword>
<dbReference type="GO" id="GO:0005524">
    <property type="term" value="F:ATP binding"/>
    <property type="evidence" value="ECO:0007669"/>
    <property type="project" value="UniProtKB-KW"/>
</dbReference>
<dbReference type="PANTHER" id="PTHR43030">
    <property type="entry name" value="PHOSPHOENOLPYRUVATE SYNTHASE"/>
    <property type="match status" value="1"/>
</dbReference>
<dbReference type="InterPro" id="IPR013815">
    <property type="entry name" value="ATP_grasp_subdomain_1"/>
</dbReference>
<dbReference type="GO" id="GO:0006094">
    <property type="term" value="P:gluconeogenesis"/>
    <property type="evidence" value="ECO:0007669"/>
    <property type="project" value="UniProtKB-UniPathway"/>
</dbReference>
<keyword evidence="8" id="KW-0479">Metal-binding</keyword>
<feature type="non-terminal residue" evidence="16">
    <location>
        <position position="133"/>
    </location>
</feature>
<evidence type="ECO:0000256" key="4">
    <source>
        <dbReference type="ARBA" id="ARBA00007837"/>
    </source>
</evidence>
<gene>
    <name evidence="16" type="ORF">COU22_02365</name>
</gene>
<comment type="cofactor">
    <cofactor evidence="1">
        <name>Mg(2+)</name>
        <dbReference type="ChEBI" id="CHEBI:18420"/>
    </cofactor>
</comment>
<sequence length="133" mass="14765">MENILWFNELTIKDIPKVGGKNASLGEMYQKLTKKGVKVPNGFAITAGAYHEFLKLTGVDKKIRKILKGLDTDNVRDLAKRGAKVRQAILQAEFPESLEKDIASAYKKLSKLYKKSNLDVAVRSSATAEDLPD</sequence>
<evidence type="ECO:0000256" key="10">
    <source>
        <dbReference type="ARBA" id="ARBA00022777"/>
    </source>
</evidence>
<evidence type="ECO:0000256" key="3">
    <source>
        <dbReference type="ARBA" id="ARBA00004742"/>
    </source>
</evidence>
<comment type="catalytic activity">
    <reaction evidence="14">
        <text>pyruvate + ATP + H2O = phosphoenolpyruvate + AMP + phosphate + 2 H(+)</text>
        <dbReference type="Rhea" id="RHEA:11364"/>
        <dbReference type="ChEBI" id="CHEBI:15361"/>
        <dbReference type="ChEBI" id="CHEBI:15377"/>
        <dbReference type="ChEBI" id="CHEBI:15378"/>
        <dbReference type="ChEBI" id="CHEBI:30616"/>
        <dbReference type="ChEBI" id="CHEBI:43474"/>
        <dbReference type="ChEBI" id="CHEBI:58702"/>
        <dbReference type="ChEBI" id="CHEBI:456215"/>
        <dbReference type="EC" id="2.7.9.2"/>
    </reaction>
</comment>
<comment type="similarity">
    <text evidence="4">Belongs to the PEP-utilizing enzyme family.</text>
</comment>
<evidence type="ECO:0000259" key="15">
    <source>
        <dbReference type="Pfam" id="PF01326"/>
    </source>
</evidence>
<dbReference type="EMBL" id="PFBO01000084">
    <property type="protein sequence ID" value="PIT90401.1"/>
    <property type="molecule type" value="Genomic_DNA"/>
</dbReference>
<evidence type="ECO:0000256" key="1">
    <source>
        <dbReference type="ARBA" id="ARBA00001946"/>
    </source>
</evidence>
<evidence type="ECO:0000256" key="7">
    <source>
        <dbReference type="ARBA" id="ARBA00022679"/>
    </source>
</evidence>
<name>A0A2M6WC79_9BACT</name>
<dbReference type="PANTHER" id="PTHR43030:SF1">
    <property type="entry name" value="PHOSPHOENOLPYRUVATE SYNTHASE"/>
    <property type="match status" value="1"/>
</dbReference>
<dbReference type="Pfam" id="PF01326">
    <property type="entry name" value="PPDK_N"/>
    <property type="match status" value="1"/>
</dbReference>
<dbReference type="AlphaFoldDB" id="A0A2M6WC79"/>
<comment type="caution">
    <text evidence="16">The sequence shown here is derived from an EMBL/GenBank/DDBJ whole genome shotgun (WGS) entry which is preliminary data.</text>
</comment>
<accession>A0A2M6WC79</accession>
<keyword evidence="9" id="KW-0547">Nucleotide-binding</keyword>
<reference evidence="17" key="1">
    <citation type="submission" date="2017-09" db="EMBL/GenBank/DDBJ databases">
        <title>Depth-based differentiation of microbial function through sediment-hosted aquifers and enrichment of novel symbionts in the deep terrestrial subsurface.</title>
        <authorList>
            <person name="Probst A.J."/>
            <person name="Ladd B."/>
            <person name="Jarett J.K."/>
            <person name="Geller-Mcgrath D.E."/>
            <person name="Sieber C.M.K."/>
            <person name="Emerson J.B."/>
            <person name="Anantharaman K."/>
            <person name="Thomas B.C."/>
            <person name="Malmstrom R."/>
            <person name="Stieglmeier M."/>
            <person name="Klingl A."/>
            <person name="Woyke T."/>
            <person name="Ryan C.M."/>
            <person name="Banfield J.F."/>
        </authorList>
    </citation>
    <scope>NUCLEOTIDE SEQUENCE [LARGE SCALE GENOMIC DNA]</scope>
</reference>
<keyword evidence="7 16" id="KW-0808">Transferase</keyword>
<dbReference type="UniPathway" id="UPA00138"/>
<evidence type="ECO:0000256" key="13">
    <source>
        <dbReference type="ARBA" id="ARBA00033470"/>
    </source>
</evidence>
<evidence type="ECO:0000313" key="17">
    <source>
        <dbReference type="Proteomes" id="UP000230543"/>
    </source>
</evidence>
<keyword evidence="11" id="KW-0067">ATP-binding</keyword>
<dbReference type="Proteomes" id="UP000230543">
    <property type="component" value="Unassembled WGS sequence"/>
</dbReference>
<evidence type="ECO:0000256" key="14">
    <source>
        <dbReference type="ARBA" id="ARBA00047700"/>
    </source>
</evidence>
<dbReference type="GO" id="GO:0046872">
    <property type="term" value="F:metal ion binding"/>
    <property type="evidence" value="ECO:0007669"/>
    <property type="project" value="UniProtKB-KW"/>
</dbReference>
<comment type="pathway">
    <text evidence="3">Carbohydrate biosynthesis; gluconeogenesis.</text>
</comment>
<dbReference type="InterPro" id="IPR006319">
    <property type="entry name" value="PEP_synth"/>
</dbReference>
<dbReference type="InterPro" id="IPR002192">
    <property type="entry name" value="PPDK_AMP/ATP-bd"/>
</dbReference>
<evidence type="ECO:0000256" key="9">
    <source>
        <dbReference type="ARBA" id="ARBA00022741"/>
    </source>
</evidence>
<evidence type="ECO:0000256" key="8">
    <source>
        <dbReference type="ARBA" id="ARBA00022723"/>
    </source>
</evidence>
<protein>
    <recommendedName>
        <fullName evidence="6">Phosphoenolpyruvate synthase</fullName>
        <ecNumber evidence="5">2.7.9.2</ecNumber>
    </recommendedName>
    <alternativeName>
        <fullName evidence="13">Pyruvate, water dikinase</fullName>
    </alternativeName>
</protein>
<evidence type="ECO:0000256" key="12">
    <source>
        <dbReference type="ARBA" id="ARBA00022842"/>
    </source>
</evidence>
<keyword evidence="10" id="KW-0418">Kinase</keyword>
<organism evidence="16 17">
    <name type="scientific">Candidatus Komeilibacteria bacterium CG10_big_fil_rev_8_21_14_0_10_41_13</name>
    <dbReference type="NCBI Taxonomy" id="1974476"/>
    <lineage>
        <taxon>Bacteria</taxon>
        <taxon>Candidatus Komeiliibacteriota</taxon>
    </lineage>
</organism>
<evidence type="ECO:0000256" key="11">
    <source>
        <dbReference type="ARBA" id="ARBA00022840"/>
    </source>
</evidence>